<evidence type="ECO:0000313" key="2">
    <source>
        <dbReference type="Proteomes" id="UP001170717"/>
    </source>
</evidence>
<evidence type="ECO:0008006" key="3">
    <source>
        <dbReference type="Google" id="ProtNLM"/>
    </source>
</evidence>
<dbReference type="AlphaFoldDB" id="A0AAW7Z0X3"/>
<comment type="caution">
    <text evidence="1">The sequence shown here is derived from an EMBL/GenBank/DDBJ whole genome shotgun (WGS) entry which is preliminary data.</text>
</comment>
<organism evidence="1 2">
    <name type="scientific">Alteromonas stellipolaris</name>
    <dbReference type="NCBI Taxonomy" id="233316"/>
    <lineage>
        <taxon>Bacteria</taxon>
        <taxon>Pseudomonadati</taxon>
        <taxon>Pseudomonadota</taxon>
        <taxon>Gammaproteobacteria</taxon>
        <taxon>Alteromonadales</taxon>
        <taxon>Alteromonadaceae</taxon>
        <taxon>Alteromonas/Salinimonas group</taxon>
        <taxon>Alteromonas</taxon>
    </lineage>
</organism>
<dbReference type="PROSITE" id="PS51257">
    <property type="entry name" value="PROKAR_LIPOPROTEIN"/>
    <property type="match status" value="1"/>
</dbReference>
<dbReference type="Proteomes" id="UP001170717">
    <property type="component" value="Unassembled WGS sequence"/>
</dbReference>
<name>A0AAW7Z0X3_9ALTE</name>
<evidence type="ECO:0000313" key="1">
    <source>
        <dbReference type="EMBL" id="MDO6577083.1"/>
    </source>
</evidence>
<accession>A0AAW7Z0X3</accession>
<gene>
    <name evidence="1" type="ORF">Q4527_06750</name>
</gene>
<dbReference type="EMBL" id="JAUOQI010000004">
    <property type="protein sequence ID" value="MDO6577083.1"/>
    <property type="molecule type" value="Genomic_DNA"/>
</dbReference>
<reference evidence="1" key="1">
    <citation type="submission" date="2023-07" db="EMBL/GenBank/DDBJ databases">
        <title>Genome content predicts the carbon catabolic preferences of heterotrophic bacteria.</title>
        <authorList>
            <person name="Gralka M."/>
        </authorList>
    </citation>
    <scope>NUCLEOTIDE SEQUENCE</scope>
    <source>
        <strain evidence="1">F2M12</strain>
    </source>
</reference>
<sequence length="116" mass="12865">MKGLGLLIILFVISGCSSNNQKTTVTGERVKKSDFKKGELTELKPEKGESIFDMLVRMQGAENMPKVNDYEDCSGLLLLLKNKNITIESIQEKEVVAITPTNKKFTYNFKSGSCLG</sequence>
<dbReference type="RefSeq" id="WP_061996975.1">
    <property type="nucleotide sequence ID" value="NZ_JAUOQI010000004.1"/>
</dbReference>
<proteinExistence type="predicted"/>
<protein>
    <recommendedName>
        <fullName evidence="3">Lipoprotein</fullName>
    </recommendedName>
</protein>